<dbReference type="EMBL" id="BPLR01018510">
    <property type="protein sequence ID" value="GIZ00161.1"/>
    <property type="molecule type" value="Genomic_DNA"/>
</dbReference>
<evidence type="ECO:0000313" key="2">
    <source>
        <dbReference type="Proteomes" id="UP001054945"/>
    </source>
</evidence>
<gene>
    <name evidence="1" type="ORF">CEXT_139201</name>
</gene>
<sequence length="83" mass="9236">MDVVDIVDGCFQDIAIVSELLITCLNSIYVLISQFYCNCWNHFKDFCMADRFEVIILASVLLSSEKNSVIFAYALLSSSVGGL</sequence>
<comment type="caution">
    <text evidence="1">The sequence shown here is derived from an EMBL/GenBank/DDBJ whole genome shotgun (WGS) entry which is preliminary data.</text>
</comment>
<dbReference type="AlphaFoldDB" id="A0AAV4Y131"/>
<accession>A0AAV4Y131</accession>
<protein>
    <submittedName>
        <fullName evidence="1">Uncharacterized protein</fullName>
    </submittedName>
</protein>
<proteinExistence type="predicted"/>
<evidence type="ECO:0000313" key="1">
    <source>
        <dbReference type="EMBL" id="GIZ00161.1"/>
    </source>
</evidence>
<reference evidence="1 2" key="1">
    <citation type="submission" date="2021-06" db="EMBL/GenBank/DDBJ databases">
        <title>Caerostris extrusa draft genome.</title>
        <authorList>
            <person name="Kono N."/>
            <person name="Arakawa K."/>
        </authorList>
    </citation>
    <scope>NUCLEOTIDE SEQUENCE [LARGE SCALE GENOMIC DNA]</scope>
</reference>
<dbReference type="Proteomes" id="UP001054945">
    <property type="component" value="Unassembled WGS sequence"/>
</dbReference>
<keyword evidence="2" id="KW-1185">Reference proteome</keyword>
<organism evidence="1 2">
    <name type="scientific">Caerostris extrusa</name>
    <name type="common">Bark spider</name>
    <name type="synonym">Caerostris bankana</name>
    <dbReference type="NCBI Taxonomy" id="172846"/>
    <lineage>
        <taxon>Eukaryota</taxon>
        <taxon>Metazoa</taxon>
        <taxon>Ecdysozoa</taxon>
        <taxon>Arthropoda</taxon>
        <taxon>Chelicerata</taxon>
        <taxon>Arachnida</taxon>
        <taxon>Araneae</taxon>
        <taxon>Araneomorphae</taxon>
        <taxon>Entelegynae</taxon>
        <taxon>Araneoidea</taxon>
        <taxon>Araneidae</taxon>
        <taxon>Caerostris</taxon>
    </lineage>
</organism>
<name>A0AAV4Y131_CAEEX</name>